<comment type="caution">
    <text evidence="2">The sequence shown here is derived from an EMBL/GenBank/DDBJ whole genome shotgun (WGS) entry which is preliminary data.</text>
</comment>
<organism evidence="2 3">
    <name type="scientific">Paramecium sonneborni</name>
    <dbReference type="NCBI Taxonomy" id="65129"/>
    <lineage>
        <taxon>Eukaryota</taxon>
        <taxon>Sar</taxon>
        <taxon>Alveolata</taxon>
        <taxon>Ciliophora</taxon>
        <taxon>Intramacronucleata</taxon>
        <taxon>Oligohymenophorea</taxon>
        <taxon>Peniculida</taxon>
        <taxon>Parameciidae</taxon>
        <taxon>Paramecium</taxon>
    </lineage>
</organism>
<gene>
    <name evidence="2" type="ORF">PSON_ATCC_30995.1.T0830204</name>
</gene>
<name>A0A8S1PQ29_9CILI</name>
<sequence>MLSKSVRLKSSNTECYEKRTIIIIFLKNTEVLAILIIKYIKYISYFQRPQVLKNLELIKHLKWIEEYGSKSYMERIAYIRRCNKLRLKLSLYLDCKNKLKIKQYYKLIYKQKYLQLKEIQYIFQQEILE</sequence>
<proteinExistence type="predicted"/>
<evidence type="ECO:0000313" key="3">
    <source>
        <dbReference type="Proteomes" id="UP000692954"/>
    </source>
</evidence>
<feature type="transmembrane region" description="Helical" evidence="1">
    <location>
        <begin position="20"/>
        <end position="40"/>
    </location>
</feature>
<keyword evidence="1" id="KW-0472">Membrane</keyword>
<reference evidence="2" key="1">
    <citation type="submission" date="2021-01" db="EMBL/GenBank/DDBJ databases">
        <authorList>
            <consortium name="Genoscope - CEA"/>
            <person name="William W."/>
        </authorList>
    </citation>
    <scope>NUCLEOTIDE SEQUENCE</scope>
</reference>
<keyword evidence="3" id="KW-1185">Reference proteome</keyword>
<dbReference type="Proteomes" id="UP000692954">
    <property type="component" value="Unassembled WGS sequence"/>
</dbReference>
<evidence type="ECO:0000256" key="1">
    <source>
        <dbReference type="SAM" id="Phobius"/>
    </source>
</evidence>
<dbReference type="EMBL" id="CAJJDN010000083">
    <property type="protein sequence ID" value="CAD8105131.1"/>
    <property type="molecule type" value="Genomic_DNA"/>
</dbReference>
<evidence type="ECO:0000313" key="2">
    <source>
        <dbReference type="EMBL" id="CAD8105131.1"/>
    </source>
</evidence>
<keyword evidence="1" id="KW-1133">Transmembrane helix</keyword>
<keyword evidence="1" id="KW-0812">Transmembrane</keyword>
<protein>
    <submittedName>
        <fullName evidence="2">Uncharacterized protein</fullName>
    </submittedName>
</protein>
<dbReference type="AlphaFoldDB" id="A0A8S1PQ29"/>
<accession>A0A8S1PQ29</accession>